<dbReference type="EMBL" id="BARS01006920">
    <property type="protein sequence ID" value="GAF75644.1"/>
    <property type="molecule type" value="Genomic_DNA"/>
</dbReference>
<dbReference type="SUPFAM" id="SSF51445">
    <property type="entry name" value="(Trans)glycosidases"/>
    <property type="match status" value="1"/>
</dbReference>
<keyword evidence="1" id="KW-0479">Metal-binding</keyword>
<accession>X0S3P4</accession>
<dbReference type="Gene3D" id="3.20.20.80">
    <property type="entry name" value="Glycosidases"/>
    <property type="match status" value="1"/>
</dbReference>
<evidence type="ECO:0000256" key="3">
    <source>
        <dbReference type="ARBA" id="ARBA00022833"/>
    </source>
</evidence>
<evidence type="ECO:0000256" key="4">
    <source>
        <dbReference type="ARBA" id="ARBA00023295"/>
    </source>
</evidence>
<dbReference type="GO" id="GO:0004565">
    <property type="term" value="F:beta-galactosidase activity"/>
    <property type="evidence" value="ECO:0007669"/>
    <property type="project" value="InterPro"/>
</dbReference>
<dbReference type="PANTHER" id="PTHR36447:SF2">
    <property type="entry name" value="BETA-GALACTOSIDASE YESZ"/>
    <property type="match status" value="1"/>
</dbReference>
<evidence type="ECO:0000313" key="6">
    <source>
        <dbReference type="EMBL" id="GAF75644.1"/>
    </source>
</evidence>
<dbReference type="InterPro" id="IPR017853">
    <property type="entry name" value="GH"/>
</dbReference>
<keyword evidence="3" id="KW-0862">Zinc</keyword>
<comment type="caution">
    <text evidence="6">The sequence shown here is derived from an EMBL/GenBank/DDBJ whole genome shotgun (WGS) entry which is preliminary data.</text>
</comment>
<evidence type="ECO:0000256" key="2">
    <source>
        <dbReference type="ARBA" id="ARBA00022801"/>
    </source>
</evidence>
<dbReference type="GO" id="GO:0009341">
    <property type="term" value="C:beta-galactosidase complex"/>
    <property type="evidence" value="ECO:0007669"/>
    <property type="project" value="InterPro"/>
</dbReference>
<dbReference type="InterPro" id="IPR003476">
    <property type="entry name" value="Glyco_hydro_42"/>
</dbReference>
<dbReference type="PROSITE" id="PS51257">
    <property type="entry name" value="PROKAR_LIPOPROTEIN"/>
    <property type="match status" value="1"/>
</dbReference>
<organism evidence="6">
    <name type="scientific">marine sediment metagenome</name>
    <dbReference type="NCBI Taxonomy" id="412755"/>
    <lineage>
        <taxon>unclassified sequences</taxon>
        <taxon>metagenomes</taxon>
        <taxon>ecological metagenomes</taxon>
    </lineage>
</organism>
<dbReference type="InterPro" id="IPR013529">
    <property type="entry name" value="Glyco_hydro_42_N"/>
</dbReference>
<name>X0S3P4_9ZZZZ</name>
<dbReference type="PANTHER" id="PTHR36447">
    <property type="entry name" value="BETA-GALACTOSIDASE GANA"/>
    <property type="match status" value="1"/>
</dbReference>
<keyword evidence="2" id="KW-0378">Hydrolase</keyword>
<sequence length="228" mass="26592">MKNIIVIVALTVLSIISCAVDSSGETNQEQVSPNREVIDYPFIFGAQYYRAPTPAKENWESDLKYFSELGLIDIKFWVQWRWSHIGENNYYFEDLDELAAIAEEHHLRITINAIFDVAPLWLYDKYPDAKQVMNNGEAIEPYAVAHRQIGGHPGPCYNHPGALEERQKFFKEAINNLKKHKNLLFWDVWNEPELSFPQRDGKLDQLACYCEHCKHAFHDWLEEKYGSI</sequence>
<proteinExistence type="predicted"/>
<protein>
    <recommendedName>
        <fullName evidence="5">Glycoside hydrolase family 42 N-terminal domain-containing protein</fullName>
    </recommendedName>
</protein>
<evidence type="ECO:0000259" key="5">
    <source>
        <dbReference type="Pfam" id="PF02449"/>
    </source>
</evidence>
<gene>
    <name evidence="6" type="ORF">S01H1_13413</name>
</gene>
<dbReference type="GO" id="GO:0046872">
    <property type="term" value="F:metal ion binding"/>
    <property type="evidence" value="ECO:0007669"/>
    <property type="project" value="UniProtKB-KW"/>
</dbReference>
<dbReference type="Pfam" id="PF02449">
    <property type="entry name" value="Glyco_hydro_42"/>
    <property type="match status" value="1"/>
</dbReference>
<reference evidence="6" key="1">
    <citation type="journal article" date="2014" name="Front. Microbiol.">
        <title>High frequency of phylogenetically diverse reductive dehalogenase-homologous genes in deep subseafloor sedimentary metagenomes.</title>
        <authorList>
            <person name="Kawai M."/>
            <person name="Futagami T."/>
            <person name="Toyoda A."/>
            <person name="Takaki Y."/>
            <person name="Nishi S."/>
            <person name="Hori S."/>
            <person name="Arai W."/>
            <person name="Tsubouchi T."/>
            <person name="Morono Y."/>
            <person name="Uchiyama I."/>
            <person name="Ito T."/>
            <person name="Fujiyama A."/>
            <person name="Inagaki F."/>
            <person name="Takami H."/>
        </authorList>
    </citation>
    <scope>NUCLEOTIDE SEQUENCE</scope>
    <source>
        <strain evidence="6">Expedition CK06-06</strain>
    </source>
</reference>
<dbReference type="GO" id="GO:0005975">
    <property type="term" value="P:carbohydrate metabolic process"/>
    <property type="evidence" value="ECO:0007669"/>
    <property type="project" value="InterPro"/>
</dbReference>
<keyword evidence="4" id="KW-0326">Glycosidase</keyword>
<feature type="non-terminal residue" evidence="6">
    <location>
        <position position="228"/>
    </location>
</feature>
<dbReference type="AlphaFoldDB" id="X0S3P4"/>
<evidence type="ECO:0000256" key="1">
    <source>
        <dbReference type="ARBA" id="ARBA00022723"/>
    </source>
</evidence>
<feature type="domain" description="Glycoside hydrolase family 42 N-terminal" evidence="5">
    <location>
        <begin position="55"/>
        <end position="228"/>
    </location>
</feature>